<dbReference type="Pfam" id="PF10545">
    <property type="entry name" value="MADF_DNA_bdg"/>
    <property type="match status" value="1"/>
</dbReference>
<proteinExistence type="predicted"/>
<evidence type="ECO:0000313" key="2">
    <source>
        <dbReference type="EMBL" id="JAV90284.1"/>
    </source>
</evidence>
<protein>
    <recommendedName>
        <fullName evidence="1">MADF domain-containing protein</fullName>
    </recommendedName>
</protein>
<evidence type="ECO:0000259" key="1">
    <source>
        <dbReference type="PROSITE" id="PS51029"/>
    </source>
</evidence>
<sequence length="257" mass="29727">MSWSNDQVSLLIEQYQQHECLYFVQHRDYHNKNRRNAALQQICEKMNQIRPNTSIHEIQKKWNGIRNTYASERRKSIASSRSGAGSEDIYIPSLWYYEKLVFLNEHLNIRKSVSSYATEESENYLTDSPTSLLEGEYELQPQGELHLIRSGSPVPNDDNVYVGETATCRSARKKYKKDDRNPRRNHNVDVTEKASKALDKLTTAVSSVLGTSTEDPDEVYAKYICSRIGAIQSRKRKLKLQHHIETLIFNAEIEEAE</sequence>
<dbReference type="InterPro" id="IPR006578">
    <property type="entry name" value="MADF-dom"/>
</dbReference>
<accession>A0A1Y1MXB4</accession>
<dbReference type="PANTHER" id="PTHR21505">
    <property type="entry name" value="MADF DOMAIN-CONTAINING PROTEIN-RELATED"/>
    <property type="match status" value="1"/>
</dbReference>
<dbReference type="EMBL" id="GEZM01018377">
    <property type="protein sequence ID" value="JAV90284.1"/>
    <property type="molecule type" value="Transcribed_RNA"/>
</dbReference>
<name>A0A1Y1MXB4_PHOPY</name>
<feature type="domain" description="MADF" evidence="1">
    <location>
        <begin position="10"/>
        <end position="108"/>
    </location>
</feature>
<organism evidence="2">
    <name type="scientific">Photinus pyralis</name>
    <name type="common">Common eastern firefly</name>
    <name type="synonym">Lampyris pyralis</name>
    <dbReference type="NCBI Taxonomy" id="7054"/>
    <lineage>
        <taxon>Eukaryota</taxon>
        <taxon>Metazoa</taxon>
        <taxon>Ecdysozoa</taxon>
        <taxon>Arthropoda</taxon>
        <taxon>Hexapoda</taxon>
        <taxon>Insecta</taxon>
        <taxon>Pterygota</taxon>
        <taxon>Neoptera</taxon>
        <taxon>Endopterygota</taxon>
        <taxon>Coleoptera</taxon>
        <taxon>Polyphaga</taxon>
        <taxon>Elateriformia</taxon>
        <taxon>Elateroidea</taxon>
        <taxon>Lampyridae</taxon>
        <taxon>Lampyrinae</taxon>
        <taxon>Photinus</taxon>
    </lineage>
</organism>
<dbReference type="AlphaFoldDB" id="A0A1Y1MXB4"/>
<reference evidence="2" key="1">
    <citation type="journal article" date="2016" name="Sci. Rep.">
        <title>Molecular characterization of firefly nuptial gifts: a multi-omics approach sheds light on postcopulatory sexual selection.</title>
        <authorList>
            <person name="Al-Wathiqui N."/>
            <person name="Fallon T.R."/>
            <person name="South A."/>
            <person name="Weng J.K."/>
            <person name="Lewis S.M."/>
        </authorList>
    </citation>
    <scope>NUCLEOTIDE SEQUENCE</scope>
</reference>
<dbReference type="SMART" id="SM00595">
    <property type="entry name" value="MADF"/>
    <property type="match status" value="1"/>
</dbReference>
<dbReference type="PANTHER" id="PTHR21505:SF12">
    <property type="entry name" value="MADF DOMAIN-CONTAINING PROTEIN-RELATED"/>
    <property type="match status" value="1"/>
</dbReference>
<dbReference type="PROSITE" id="PS51029">
    <property type="entry name" value="MADF"/>
    <property type="match status" value="1"/>
</dbReference>